<organism evidence="1 2">
    <name type="scientific">Phycomyces blakesleeanus (strain ATCC 8743b / DSM 1359 / FGSC 10004 / NBRC 33097 / NRRL 1555)</name>
    <dbReference type="NCBI Taxonomy" id="763407"/>
    <lineage>
        <taxon>Eukaryota</taxon>
        <taxon>Fungi</taxon>
        <taxon>Fungi incertae sedis</taxon>
        <taxon>Mucoromycota</taxon>
        <taxon>Mucoromycotina</taxon>
        <taxon>Mucoromycetes</taxon>
        <taxon>Mucorales</taxon>
        <taxon>Phycomycetaceae</taxon>
        <taxon>Phycomyces</taxon>
    </lineage>
</organism>
<dbReference type="OrthoDB" id="3261594at2759"/>
<dbReference type="VEuPathDB" id="FungiDB:PHYBLDRAFT_69602"/>
<sequence length="393" mass="44649">MNNSNLITQTSGESNDKFNINFSILSMKPTWQEIDLSSDGQYDLRDFVLEENISSRAKSMDVDIDFDQDMPTGIESPPAAINALMSHYKMNTLLKMEYTICSVTYDMYQEGCIRFDTVEAGQYEDDKEQCPHCNSQWFQDERGTLILAQTFQVVPLSEQLRFKLGNAQEQAKMTYDRNRLSDRVGCTRSDILNDNSDVVDQNDILVSMFVDQFNSFDNSEISATVVHVINLSIDPKLRYERESMIQLAIILGSKHPKHIASFLETIVEDLHMLQTSGLRIQKFSGQRYTVNGSNVFRDLNILISPAFFGLDEMHLIGYGIGYQLYNALNSKFNMSNEAEDNAVQQAVLDQQQQQQLQNEQNNIDTFALHIGLDQINSCIGKSRPDIPANFTGS</sequence>
<gene>
    <name evidence="1" type="ORF">PHYBLDRAFT_69602</name>
</gene>
<dbReference type="RefSeq" id="XP_018288607.1">
    <property type="nucleotide sequence ID" value="XM_018442126.1"/>
</dbReference>
<accession>A0A167LIZ5</accession>
<keyword evidence="2" id="KW-1185">Reference proteome</keyword>
<dbReference type="EMBL" id="KV440988">
    <property type="protein sequence ID" value="OAD70567.1"/>
    <property type="molecule type" value="Genomic_DNA"/>
</dbReference>
<proteinExistence type="predicted"/>
<evidence type="ECO:0000313" key="1">
    <source>
        <dbReference type="EMBL" id="OAD70567.1"/>
    </source>
</evidence>
<protein>
    <submittedName>
        <fullName evidence="1">Uncharacterized protein</fullName>
    </submittedName>
</protein>
<name>A0A167LIZ5_PHYB8</name>
<dbReference type="AlphaFoldDB" id="A0A167LIZ5"/>
<dbReference type="GeneID" id="29003032"/>
<evidence type="ECO:0000313" key="2">
    <source>
        <dbReference type="Proteomes" id="UP000077315"/>
    </source>
</evidence>
<dbReference type="Proteomes" id="UP000077315">
    <property type="component" value="Unassembled WGS sequence"/>
</dbReference>
<reference evidence="2" key="1">
    <citation type="submission" date="2015-06" db="EMBL/GenBank/DDBJ databases">
        <title>Expansion of signal transduction pathways in fungi by whole-genome duplication.</title>
        <authorList>
            <consortium name="DOE Joint Genome Institute"/>
            <person name="Corrochano L.M."/>
            <person name="Kuo A."/>
            <person name="Marcet-Houben M."/>
            <person name="Polaino S."/>
            <person name="Salamov A."/>
            <person name="Villalobos J.M."/>
            <person name="Alvarez M.I."/>
            <person name="Avalos J."/>
            <person name="Benito E.P."/>
            <person name="Benoit I."/>
            <person name="Burger G."/>
            <person name="Camino L.P."/>
            <person name="Canovas D."/>
            <person name="Cerda-Olmedo E."/>
            <person name="Cheng J.-F."/>
            <person name="Dominguez A."/>
            <person name="Elias M."/>
            <person name="Eslava A.P."/>
            <person name="Glaser F."/>
            <person name="Grimwood J."/>
            <person name="Gutierrez G."/>
            <person name="Heitman J."/>
            <person name="Henrissat B."/>
            <person name="Iturriaga E.A."/>
            <person name="Lang B.F."/>
            <person name="Lavin J.L."/>
            <person name="Lee S."/>
            <person name="Li W."/>
            <person name="Lindquist E."/>
            <person name="Lopez-Garcia S."/>
            <person name="Luque E.M."/>
            <person name="Marcos A.T."/>
            <person name="Martin J."/>
            <person name="McCluskey K."/>
            <person name="Medina H.R."/>
            <person name="Miralles-Duran A."/>
            <person name="Miyazaki A."/>
            <person name="Munoz-Torres E."/>
            <person name="Oguiza J.A."/>
            <person name="Ohm R."/>
            <person name="Olmedo M."/>
            <person name="Orejas M."/>
            <person name="Ortiz-Castellanos L."/>
            <person name="Pisabarro A.G."/>
            <person name="Rodriguez-Romero J."/>
            <person name="Ruiz-Herrera J."/>
            <person name="Ruiz-Vazquez R."/>
            <person name="Sanz C."/>
            <person name="Schackwitz W."/>
            <person name="Schmutz J."/>
            <person name="Shahriari M."/>
            <person name="Shelest E."/>
            <person name="Silva-Franco F."/>
            <person name="Soanes D."/>
            <person name="Syed K."/>
            <person name="Tagua V.G."/>
            <person name="Talbot N.J."/>
            <person name="Thon M."/>
            <person name="De vries R.P."/>
            <person name="Wiebenga A."/>
            <person name="Yadav J.S."/>
            <person name="Braun E.L."/>
            <person name="Baker S."/>
            <person name="Garre V."/>
            <person name="Horwitz B."/>
            <person name="Torres-Martinez S."/>
            <person name="Idnurm A."/>
            <person name="Herrera-Estrella A."/>
            <person name="Gabaldon T."/>
            <person name="Grigoriev I.V."/>
        </authorList>
    </citation>
    <scope>NUCLEOTIDE SEQUENCE [LARGE SCALE GENOMIC DNA]</scope>
    <source>
        <strain evidence="2">NRRL 1555(-)</strain>
    </source>
</reference>
<dbReference type="InParanoid" id="A0A167LIZ5"/>